<dbReference type="GO" id="GO:0001653">
    <property type="term" value="F:peptide receptor activity"/>
    <property type="evidence" value="ECO:0007669"/>
    <property type="project" value="TreeGrafter"/>
</dbReference>
<dbReference type="SUPFAM" id="SSF56112">
    <property type="entry name" value="Protein kinase-like (PK-like)"/>
    <property type="match status" value="1"/>
</dbReference>
<keyword evidence="2" id="KW-0456">Lyase</keyword>
<dbReference type="EMBL" id="UYRU01044859">
    <property type="protein sequence ID" value="VDK87954.1"/>
    <property type="molecule type" value="Genomic_DNA"/>
</dbReference>
<keyword evidence="1" id="KW-0547">Nucleotide-binding</keyword>
<dbReference type="OrthoDB" id="1890790at2759"/>
<dbReference type="InterPro" id="IPR050401">
    <property type="entry name" value="Cyclic_nucleotide_synthase"/>
</dbReference>
<organism evidence="4 5">
    <name type="scientific">Dibothriocephalus latus</name>
    <name type="common">Fish tapeworm</name>
    <name type="synonym">Diphyllobothrium latum</name>
    <dbReference type="NCBI Taxonomy" id="60516"/>
    <lineage>
        <taxon>Eukaryota</taxon>
        <taxon>Metazoa</taxon>
        <taxon>Spiralia</taxon>
        <taxon>Lophotrochozoa</taxon>
        <taxon>Platyhelminthes</taxon>
        <taxon>Cestoda</taxon>
        <taxon>Eucestoda</taxon>
        <taxon>Diphyllobothriidea</taxon>
        <taxon>Diphyllobothriidae</taxon>
        <taxon>Dibothriocephalus</taxon>
    </lineage>
</organism>
<gene>
    <name evidence="4" type="ORF">DILT_LOCUS4119</name>
</gene>
<evidence type="ECO:0000313" key="5">
    <source>
        <dbReference type="Proteomes" id="UP000281553"/>
    </source>
</evidence>
<evidence type="ECO:0000259" key="3">
    <source>
        <dbReference type="Pfam" id="PF07714"/>
    </source>
</evidence>
<accession>A0A3P6VD86</accession>
<dbReference type="Pfam" id="PF07714">
    <property type="entry name" value="PK_Tyr_Ser-Thr"/>
    <property type="match status" value="1"/>
</dbReference>
<dbReference type="GO" id="GO:0004383">
    <property type="term" value="F:guanylate cyclase activity"/>
    <property type="evidence" value="ECO:0007669"/>
    <property type="project" value="TreeGrafter"/>
</dbReference>
<sequence>MLTIRKCPERLILHLDDVEAIKVSMLPTEEGSIIHLKRTDVPETILKSKVMDHLRALRELQYENIHPFIGVYLESKSSYLVYEYCSRGSLQGMHFLQKSFVRVHGRLKSSNCVISVRWVLKITDFGVGKVQNCYRDFQPTDSEGE</sequence>
<name>A0A3P6VD86_DIBLA</name>
<protein>
    <recommendedName>
        <fullName evidence="3">Serine-threonine/tyrosine-protein kinase catalytic domain-containing protein</fullName>
    </recommendedName>
</protein>
<dbReference type="InterPro" id="IPR001245">
    <property type="entry name" value="Ser-Thr/Tyr_kinase_cat_dom"/>
</dbReference>
<evidence type="ECO:0000256" key="1">
    <source>
        <dbReference type="ARBA" id="ARBA00022741"/>
    </source>
</evidence>
<dbReference type="GO" id="GO:0004016">
    <property type="term" value="F:adenylate cyclase activity"/>
    <property type="evidence" value="ECO:0007669"/>
    <property type="project" value="TreeGrafter"/>
</dbReference>
<proteinExistence type="predicted"/>
<evidence type="ECO:0000313" key="4">
    <source>
        <dbReference type="EMBL" id="VDK87954.1"/>
    </source>
</evidence>
<dbReference type="InterPro" id="IPR011009">
    <property type="entry name" value="Kinase-like_dom_sf"/>
</dbReference>
<dbReference type="GO" id="GO:0007168">
    <property type="term" value="P:receptor guanylyl cyclase signaling pathway"/>
    <property type="evidence" value="ECO:0007669"/>
    <property type="project" value="TreeGrafter"/>
</dbReference>
<dbReference type="GO" id="GO:0005886">
    <property type="term" value="C:plasma membrane"/>
    <property type="evidence" value="ECO:0007669"/>
    <property type="project" value="TreeGrafter"/>
</dbReference>
<dbReference type="GO" id="GO:0000166">
    <property type="term" value="F:nucleotide binding"/>
    <property type="evidence" value="ECO:0007669"/>
    <property type="project" value="UniProtKB-KW"/>
</dbReference>
<evidence type="ECO:0000256" key="2">
    <source>
        <dbReference type="ARBA" id="ARBA00023239"/>
    </source>
</evidence>
<dbReference type="PANTHER" id="PTHR11920">
    <property type="entry name" value="GUANYLYL CYCLASE"/>
    <property type="match status" value="1"/>
</dbReference>
<dbReference type="AlphaFoldDB" id="A0A3P6VD86"/>
<keyword evidence="5" id="KW-1185">Reference proteome</keyword>
<dbReference type="PANTHER" id="PTHR11920:SF501">
    <property type="entry name" value="GUANYLATE CYCLASE 32E"/>
    <property type="match status" value="1"/>
</dbReference>
<reference evidence="4 5" key="1">
    <citation type="submission" date="2018-11" db="EMBL/GenBank/DDBJ databases">
        <authorList>
            <consortium name="Pathogen Informatics"/>
        </authorList>
    </citation>
    <scope>NUCLEOTIDE SEQUENCE [LARGE SCALE GENOMIC DNA]</scope>
</reference>
<dbReference type="GO" id="GO:0004672">
    <property type="term" value="F:protein kinase activity"/>
    <property type="evidence" value="ECO:0007669"/>
    <property type="project" value="InterPro"/>
</dbReference>
<feature type="domain" description="Serine-threonine/tyrosine-protein kinase catalytic" evidence="3">
    <location>
        <begin position="47"/>
        <end position="91"/>
    </location>
</feature>
<dbReference type="Gene3D" id="1.10.510.10">
    <property type="entry name" value="Transferase(Phosphotransferase) domain 1"/>
    <property type="match status" value="2"/>
</dbReference>
<dbReference type="Proteomes" id="UP000281553">
    <property type="component" value="Unassembled WGS sequence"/>
</dbReference>